<gene>
    <name evidence="1" type="ORF">S01H1_56627</name>
</gene>
<protein>
    <submittedName>
        <fullName evidence="1">Uncharacterized protein</fullName>
    </submittedName>
</protein>
<comment type="caution">
    <text evidence="1">The sequence shown here is derived from an EMBL/GenBank/DDBJ whole genome shotgun (WGS) entry which is preliminary data.</text>
</comment>
<accession>X0W5X2</accession>
<dbReference type="EMBL" id="BARS01036881">
    <property type="protein sequence ID" value="GAG19993.1"/>
    <property type="molecule type" value="Genomic_DNA"/>
</dbReference>
<reference evidence="1" key="1">
    <citation type="journal article" date="2014" name="Front. Microbiol.">
        <title>High frequency of phylogenetically diverse reductive dehalogenase-homologous genes in deep subseafloor sedimentary metagenomes.</title>
        <authorList>
            <person name="Kawai M."/>
            <person name="Futagami T."/>
            <person name="Toyoda A."/>
            <person name="Takaki Y."/>
            <person name="Nishi S."/>
            <person name="Hori S."/>
            <person name="Arai W."/>
            <person name="Tsubouchi T."/>
            <person name="Morono Y."/>
            <person name="Uchiyama I."/>
            <person name="Ito T."/>
            <person name="Fujiyama A."/>
            <person name="Inagaki F."/>
            <person name="Takami H."/>
        </authorList>
    </citation>
    <scope>NUCLEOTIDE SEQUENCE</scope>
    <source>
        <strain evidence="1">Expedition CK06-06</strain>
    </source>
</reference>
<feature type="non-terminal residue" evidence="1">
    <location>
        <position position="34"/>
    </location>
</feature>
<sequence length="34" mass="4135">MEKYLQSCKSEFWKKVFKAELDYILHQLKGTKDV</sequence>
<proteinExistence type="predicted"/>
<dbReference type="AlphaFoldDB" id="X0W5X2"/>
<name>X0W5X2_9ZZZZ</name>
<evidence type="ECO:0000313" key="1">
    <source>
        <dbReference type="EMBL" id="GAG19993.1"/>
    </source>
</evidence>
<organism evidence="1">
    <name type="scientific">marine sediment metagenome</name>
    <dbReference type="NCBI Taxonomy" id="412755"/>
    <lineage>
        <taxon>unclassified sequences</taxon>
        <taxon>metagenomes</taxon>
        <taxon>ecological metagenomes</taxon>
    </lineage>
</organism>